<sequence>MDEQALLKRALQIRRNLIEQGGYWAFDPSQAMQVGPEPLTLTRDQASEARTNGYAVFKFWEQAQKVYLDSCLGVLPAWVAASVEGPLTSEQRNAQMMVASMNELPRLARLDLSSFWFPVEIQERLGFLGGCASWHKANDREGYPEGLKPVGRGPESIPSAFASMVCGFSFGASRPTVALVAPEGYLSEQAYLARYLQSIGIETLVVDRDTLLAGTGVELFKGGLVIAGRGIDFLYRREVNAATLVKHEGGLKVLKSVLDGKLVVEPPLSMLYDTKAPFAWVHHPWLRDYFSDDVRELIPLTTLLPATTDAMFKLGNAELTLDDILSLSNSRRSYVLKYAGPSIEYGLGGRAVYSLEDTSKVARKVVDLALGQVAEGHPWVIQRKDDERFPTTYLAGGELITCPTMHARLLFFYQRIAGVVLLFAAHGNFRNNWKTGGNKDAVFRVICE</sequence>
<gene>
    <name evidence="1" type="ORF">COT50_01835</name>
</gene>
<name>A0A2H0XEB9_UNCKA</name>
<protein>
    <recommendedName>
        <fullName evidence="3">Circularly permuted type 2 ATP-grasp protein</fullName>
    </recommendedName>
</protein>
<evidence type="ECO:0000313" key="1">
    <source>
        <dbReference type="EMBL" id="PIS22468.1"/>
    </source>
</evidence>
<comment type="caution">
    <text evidence="1">The sequence shown here is derived from an EMBL/GenBank/DDBJ whole genome shotgun (WGS) entry which is preliminary data.</text>
</comment>
<proteinExistence type="predicted"/>
<reference evidence="2" key="1">
    <citation type="submission" date="2017-09" db="EMBL/GenBank/DDBJ databases">
        <title>Depth-based differentiation of microbial function through sediment-hosted aquifers and enrichment of novel symbionts in the deep terrestrial subsurface.</title>
        <authorList>
            <person name="Probst A.J."/>
            <person name="Ladd B."/>
            <person name="Jarett J.K."/>
            <person name="Geller-Mcgrath D.E."/>
            <person name="Sieber C.M.K."/>
            <person name="Emerson J.B."/>
            <person name="Anantharaman K."/>
            <person name="Thomas B.C."/>
            <person name="Malmstrom R."/>
            <person name="Stieglmeier M."/>
            <person name="Klingl A."/>
            <person name="Woyke T."/>
            <person name="Ryan C.M."/>
            <person name="Banfield J.F."/>
        </authorList>
    </citation>
    <scope>NUCLEOTIDE SEQUENCE [LARGE SCALE GENOMIC DNA]</scope>
</reference>
<dbReference type="Proteomes" id="UP000231252">
    <property type="component" value="Unassembled WGS sequence"/>
</dbReference>
<dbReference type="AlphaFoldDB" id="A0A2H0XEB9"/>
<dbReference type="EMBL" id="PEYU01000032">
    <property type="protein sequence ID" value="PIS22468.1"/>
    <property type="molecule type" value="Genomic_DNA"/>
</dbReference>
<organism evidence="1 2">
    <name type="scientific">candidate division WWE3 bacterium CG08_land_8_20_14_0_20_41_10</name>
    <dbReference type="NCBI Taxonomy" id="1975085"/>
    <lineage>
        <taxon>Bacteria</taxon>
        <taxon>Katanobacteria</taxon>
    </lineage>
</organism>
<evidence type="ECO:0000313" key="2">
    <source>
        <dbReference type="Proteomes" id="UP000231252"/>
    </source>
</evidence>
<accession>A0A2H0XEB9</accession>
<evidence type="ECO:0008006" key="3">
    <source>
        <dbReference type="Google" id="ProtNLM"/>
    </source>
</evidence>